<dbReference type="PROSITE" id="PS50043">
    <property type="entry name" value="HTH_LUXR_2"/>
    <property type="match status" value="1"/>
</dbReference>
<dbReference type="InterPro" id="IPR011006">
    <property type="entry name" value="CheY-like_superfamily"/>
</dbReference>
<dbReference type="OrthoDB" id="9808843at2"/>
<dbReference type="EMBL" id="CP032568">
    <property type="protein sequence ID" value="AYF79114.1"/>
    <property type="molecule type" value="Genomic_DNA"/>
</dbReference>
<evidence type="ECO:0000313" key="9">
    <source>
        <dbReference type="Proteomes" id="UP000267164"/>
    </source>
</evidence>
<dbReference type="InterPro" id="IPR001789">
    <property type="entry name" value="Sig_transdc_resp-reg_receiver"/>
</dbReference>
<dbReference type="InterPro" id="IPR000792">
    <property type="entry name" value="Tscrpt_reg_LuxR_C"/>
</dbReference>
<sequence length="217" mass="24098">MIRVFLVDDHEVVRVGVRCLVDSQPDMHTVGEAATREQALRLLPRRDPDVAVLDVRLPDGDGISLCRELLRQRPELHCLMLTSFADEQAVLDAVLAGAQGFVVKDVSGPQLLASIRDVAHGRPLLDQQATAALIRDVRTGDQRHAALRDLTDREIQVLRMLGEGLTNRQIAHRMFLSERTVKNYVSQLLGKLGLRRRTEAAAMAARLGLTPRPDNLP</sequence>
<dbReference type="KEGG" id="nyu:D7D52_17485"/>
<dbReference type="SMART" id="SM00448">
    <property type="entry name" value="REC"/>
    <property type="match status" value="1"/>
</dbReference>
<dbReference type="GO" id="GO:0006355">
    <property type="term" value="P:regulation of DNA-templated transcription"/>
    <property type="evidence" value="ECO:0007669"/>
    <property type="project" value="InterPro"/>
</dbReference>
<dbReference type="CDD" id="cd06170">
    <property type="entry name" value="LuxR_C_like"/>
    <property type="match status" value="1"/>
</dbReference>
<evidence type="ECO:0000259" key="7">
    <source>
        <dbReference type="PROSITE" id="PS50110"/>
    </source>
</evidence>
<dbReference type="SUPFAM" id="SSF52172">
    <property type="entry name" value="CheY-like"/>
    <property type="match status" value="1"/>
</dbReference>
<evidence type="ECO:0000256" key="4">
    <source>
        <dbReference type="ARBA" id="ARBA00023163"/>
    </source>
</evidence>
<keyword evidence="1 5" id="KW-0597">Phosphoprotein</keyword>
<feature type="modified residue" description="4-aspartylphosphate" evidence="5">
    <location>
        <position position="54"/>
    </location>
</feature>
<keyword evidence="2" id="KW-0805">Transcription regulation</keyword>
<accession>A0A386ZPK0</accession>
<dbReference type="PROSITE" id="PS50110">
    <property type="entry name" value="RESPONSE_REGULATORY"/>
    <property type="match status" value="1"/>
</dbReference>
<dbReference type="RefSeq" id="WP_120744191.1">
    <property type="nucleotide sequence ID" value="NZ_CP032568.1"/>
</dbReference>
<dbReference type="InterPro" id="IPR058245">
    <property type="entry name" value="NreC/VraR/RcsB-like_REC"/>
</dbReference>
<feature type="domain" description="Response regulatory" evidence="7">
    <location>
        <begin position="3"/>
        <end position="119"/>
    </location>
</feature>
<dbReference type="PANTHER" id="PTHR43214:SF24">
    <property type="entry name" value="TRANSCRIPTIONAL REGULATORY PROTEIN NARL-RELATED"/>
    <property type="match status" value="1"/>
</dbReference>
<evidence type="ECO:0000256" key="1">
    <source>
        <dbReference type="ARBA" id="ARBA00022553"/>
    </source>
</evidence>
<dbReference type="Gene3D" id="3.40.50.2300">
    <property type="match status" value="1"/>
</dbReference>
<feature type="domain" description="HTH luxR-type" evidence="6">
    <location>
        <begin position="143"/>
        <end position="208"/>
    </location>
</feature>
<dbReference type="InterPro" id="IPR016032">
    <property type="entry name" value="Sig_transdc_resp-reg_C-effctor"/>
</dbReference>
<keyword evidence="4" id="KW-0804">Transcription</keyword>
<dbReference type="GO" id="GO:0000160">
    <property type="term" value="P:phosphorelay signal transduction system"/>
    <property type="evidence" value="ECO:0007669"/>
    <property type="project" value="InterPro"/>
</dbReference>
<dbReference type="AlphaFoldDB" id="A0A386ZPK0"/>
<dbReference type="PRINTS" id="PR00038">
    <property type="entry name" value="HTHLUXR"/>
</dbReference>
<evidence type="ECO:0000313" key="8">
    <source>
        <dbReference type="EMBL" id="AYF79114.1"/>
    </source>
</evidence>
<dbReference type="Pfam" id="PF00196">
    <property type="entry name" value="GerE"/>
    <property type="match status" value="1"/>
</dbReference>
<dbReference type="PANTHER" id="PTHR43214">
    <property type="entry name" value="TWO-COMPONENT RESPONSE REGULATOR"/>
    <property type="match status" value="1"/>
</dbReference>
<evidence type="ECO:0000259" key="6">
    <source>
        <dbReference type="PROSITE" id="PS50043"/>
    </source>
</evidence>
<proteinExistence type="predicted"/>
<gene>
    <name evidence="8" type="ORF">D7D52_17485</name>
</gene>
<dbReference type="Pfam" id="PF00072">
    <property type="entry name" value="Response_reg"/>
    <property type="match status" value="1"/>
</dbReference>
<organism evidence="8 9">
    <name type="scientific">Nocardia yunnanensis</name>
    <dbReference type="NCBI Taxonomy" id="2382165"/>
    <lineage>
        <taxon>Bacteria</taxon>
        <taxon>Bacillati</taxon>
        <taxon>Actinomycetota</taxon>
        <taxon>Actinomycetes</taxon>
        <taxon>Mycobacteriales</taxon>
        <taxon>Nocardiaceae</taxon>
        <taxon>Nocardia</taxon>
    </lineage>
</organism>
<keyword evidence="9" id="KW-1185">Reference proteome</keyword>
<protein>
    <submittedName>
        <fullName evidence="8">DNA-binding response regulator</fullName>
    </submittedName>
</protein>
<dbReference type="SUPFAM" id="SSF46894">
    <property type="entry name" value="C-terminal effector domain of the bipartite response regulators"/>
    <property type="match status" value="1"/>
</dbReference>
<dbReference type="Proteomes" id="UP000267164">
    <property type="component" value="Chromosome"/>
</dbReference>
<dbReference type="GO" id="GO:0003677">
    <property type="term" value="F:DNA binding"/>
    <property type="evidence" value="ECO:0007669"/>
    <property type="project" value="UniProtKB-KW"/>
</dbReference>
<evidence type="ECO:0000256" key="5">
    <source>
        <dbReference type="PROSITE-ProRule" id="PRU00169"/>
    </source>
</evidence>
<reference evidence="8 9" key="1">
    <citation type="submission" date="2018-09" db="EMBL/GenBank/DDBJ databases">
        <title>Nocardia yunnanensis sp. nov., an actinomycete isolated from a soil sample.</title>
        <authorList>
            <person name="Zhang J."/>
        </authorList>
    </citation>
    <scope>NUCLEOTIDE SEQUENCE [LARGE SCALE GENOMIC DNA]</scope>
    <source>
        <strain evidence="8 9">CFHS0054</strain>
    </source>
</reference>
<evidence type="ECO:0000256" key="3">
    <source>
        <dbReference type="ARBA" id="ARBA00023125"/>
    </source>
</evidence>
<dbReference type="CDD" id="cd17535">
    <property type="entry name" value="REC_NarL-like"/>
    <property type="match status" value="1"/>
</dbReference>
<dbReference type="InterPro" id="IPR039420">
    <property type="entry name" value="WalR-like"/>
</dbReference>
<evidence type="ECO:0000256" key="2">
    <source>
        <dbReference type="ARBA" id="ARBA00023015"/>
    </source>
</evidence>
<name>A0A386ZPK0_9NOCA</name>
<keyword evidence="3 8" id="KW-0238">DNA-binding</keyword>
<dbReference type="SMART" id="SM00421">
    <property type="entry name" value="HTH_LUXR"/>
    <property type="match status" value="1"/>
</dbReference>